<gene>
    <name evidence="20" type="ORF">DILT_LOCUS19493</name>
</gene>
<evidence type="ECO:0000256" key="6">
    <source>
        <dbReference type="ARBA" id="ARBA00012487"/>
    </source>
</evidence>
<dbReference type="GO" id="GO:0004605">
    <property type="term" value="F:phosphatidate cytidylyltransferase activity"/>
    <property type="evidence" value="ECO:0007669"/>
    <property type="project" value="UniProtKB-EC"/>
</dbReference>
<comment type="subcellular location">
    <subcellularLocation>
        <location evidence="2">Membrane</location>
        <topology evidence="2">Multi-pass membrane protein</topology>
    </subcellularLocation>
</comment>
<protein>
    <recommendedName>
        <fullName evidence="6">phosphatidate cytidylyltransferase</fullName>
        <ecNumber evidence="6">2.7.7.41</ecNumber>
    </recommendedName>
    <alternativeName>
        <fullName evidence="16">CDP-diacylglycerol synthase</fullName>
    </alternativeName>
    <alternativeName>
        <fullName evidence="17">CDP-diglyceride pyrophosphorylase</fullName>
    </alternativeName>
    <alternativeName>
        <fullName evidence="18">CDP-diglyceride synthase</fullName>
    </alternativeName>
</protein>
<evidence type="ECO:0000256" key="15">
    <source>
        <dbReference type="ARBA" id="ARBA00023264"/>
    </source>
</evidence>
<keyword evidence="15" id="KW-1208">Phospholipid metabolism</keyword>
<evidence type="ECO:0000256" key="16">
    <source>
        <dbReference type="ARBA" id="ARBA00029893"/>
    </source>
</evidence>
<evidence type="ECO:0000256" key="3">
    <source>
        <dbReference type="ARBA" id="ARBA00005119"/>
    </source>
</evidence>
<evidence type="ECO:0000256" key="12">
    <source>
        <dbReference type="ARBA" id="ARBA00023098"/>
    </source>
</evidence>
<sequence length="113" mass="12279">MPTAMVISNDIMAYIFGMMLGRTPLIKLSPKKTWEGFIGGGIASLLLGIVFSLTVIDNKHFICPIEYDDTLGALSMDCVPDAIFIPRTYNVSKWLVGLLSQISVCGSSCSPFI</sequence>
<dbReference type="InterPro" id="IPR016720">
    <property type="entry name" value="PC_Trfase_euk"/>
</dbReference>
<evidence type="ECO:0000256" key="14">
    <source>
        <dbReference type="ARBA" id="ARBA00023209"/>
    </source>
</evidence>
<evidence type="ECO:0000256" key="5">
    <source>
        <dbReference type="ARBA" id="ARBA00010185"/>
    </source>
</evidence>
<dbReference type="EMBL" id="UYRU01113986">
    <property type="protein sequence ID" value="VDN44989.1"/>
    <property type="molecule type" value="Genomic_DNA"/>
</dbReference>
<comment type="catalytic activity">
    <reaction evidence="1">
        <text>a 1,2-diacyl-sn-glycero-3-phosphate + CTP + H(+) = a CDP-1,2-diacyl-sn-glycerol + diphosphate</text>
        <dbReference type="Rhea" id="RHEA:16229"/>
        <dbReference type="ChEBI" id="CHEBI:15378"/>
        <dbReference type="ChEBI" id="CHEBI:33019"/>
        <dbReference type="ChEBI" id="CHEBI:37563"/>
        <dbReference type="ChEBI" id="CHEBI:58332"/>
        <dbReference type="ChEBI" id="CHEBI:58608"/>
        <dbReference type="EC" id="2.7.7.41"/>
    </reaction>
</comment>
<keyword evidence="9 19" id="KW-0812">Transmembrane</keyword>
<keyword evidence="11 19" id="KW-1133">Transmembrane helix</keyword>
<name>A0A3P7RW36_DIBLA</name>
<evidence type="ECO:0000256" key="7">
    <source>
        <dbReference type="ARBA" id="ARBA00022516"/>
    </source>
</evidence>
<reference evidence="20 21" key="1">
    <citation type="submission" date="2018-11" db="EMBL/GenBank/DDBJ databases">
        <authorList>
            <consortium name="Pathogen Informatics"/>
        </authorList>
    </citation>
    <scope>NUCLEOTIDE SEQUENCE [LARGE SCALE GENOMIC DNA]</scope>
</reference>
<comment type="pathway">
    <text evidence="4">Lipid metabolism.</text>
</comment>
<evidence type="ECO:0000256" key="17">
    <source>
        <dbReference type="ARBA" id="ARBA00032396"/>
    </source>
</evidence>
<evidence type="ECO:0000256" key="11">
    <source>
        <dbReference type="ARBA" id="ARBA00022989"/>
    </source>
</evidence>
<evidence type="ECO:0000256" key="2">
    <source>
        <dbReference type="ARBA" id="ARBA00004141"/>
    </source>
</evidence>
<comment type="similarity">
    <text evidence="5">Belongs to the CDS family.</text>
</comment>
<dbReference type="GO" id="GO:0016024">
    <property type="term" value="P:CDP-diacylglycerol biosynthetic process"/>
    <property type="evidence" value="ECO:0007669"/>
    <property type="project" value="UniProtKB-UniPathway"/>
</dbReference>
<keyword evidence="8" id="KW-0808">Transferase</keyword>
<evidence type="ECO:0000256" key="9">
    <source>
        <dbReference type="ARBA" id="ARBA00022692"/>
    </source>
</evidence>
<keyword evidence="12" id="KW-0443">Lipid metabolism</keyword>
<evidence type="ECO:0000256" key="10">
    <source>
        <dbReference type="ARBA" id="ARBA00022695"/>
    </source>
</evidence>
<evidence type="ECO:0000256" key="18">
    <source>
        <dbReference type="ARBA" id="ARBA00033406"/>
    </source>
</evidence>
<keyword evidence="7" id="KW-0444">Lipid biosynthesis</keyword>
<keyword evidence="13 19" id="KW-0472">Membrane</keyword>
<dbReference type="UniPathway" id="UPA00557">
    <property type="reaction ID" value="UER00614"/>
</dbReference>
<dbReference type="PANTHER" id="PTHR13773">
    <property type="entry name" value="PHOSPHATIDATE CYTIDYLYLTRANSFERASE"/>
    <property type="match status" value="1"/>
</dbReference>
<dbReference type="OrthoDB" id="10260889at2759"/>
<dbReference type="Pfam" id="PF01148">
    <property type="entry name" value="CTP_transf_1"/>
    <property type="match status" value="1"/>
</dbReference>
<evidence type="ECO:0000256" key="4">
    <source>
        <dbReference type="ARBA" id="ARBA00005189"/>
    </source>
</evidence>
<dbReference type="EC" id="2.7.7.41" evidence="6"/>
<keyword evidence="14" id="KW-0594">Phospholipid biosynthesis</keyword>
<dbReference type="AlphaFoldDB" id="A0A3P7RW36"/>
<keyword evidence="21" id="KW-1185">Reference proteome</keyword>
<evidence type="ECO:0000256" key="13">
    <source>
        <dbReference type="ARBA" id="ARBA00023136"/>
    </source>
</evidence>
<accession>A0A3P7RW36</accession>
<keyword evidence="10" id="KW-0548">Nucleotidyltransferase</keyword>
<organism evidence="20 21">
    <name type="scientific">Dibothriocephalus latus</name>
    <name type="common">Fish tapeworm</name>
    <name type="synonym">Diphyllobothrium latum</name>
    <dbReference type="NCBI Taxonomy" id="60516"/>
    <lineage>
        <taxon>Eukaryota</taxon>
        <taxon>Metazoa</taxon>
        <taxon>Spiralia</taxon>
        <taxon>Lophotrochozoa</taxon>
        <taxon>Platyhelminthes</taxon>
        <taxon>Cestoda</taxon>
        <taxon>Eucestoda</taxon>
        <taxon>Diphyllobothriidea</taxon>
        <taxon>Diphyllobothriidae</taxon>
        <taxon>Dibothriocephalus</taxon>
    </lineage>
</organism>
<evidence type="ECO:0000313" key="21">
    <source>
        <dbReference type="Proteomes" id="UP000281553"/>
    </source>
</evidence>
<evidence type="ECO:0000256" key="1">
    <source>
        <dbReference type="ARBA" id="ARBA00001698"/>
    </source>
</evidence>
<dbReference type="GO" id="GO:0005789">
    <property type="term" value="C:endoplasmic reticulum membrane"/>
    <property type="evidence" value="ECO:0007669"/>
    <property type="project" value="TreeGrafter"/>
</dbReference>
<dbReference type="Proteomes" id="UP000281553">
    <property type="component" value="Unassembled WGS sequence"/>
</dbReference>
<feature type="transmembrane region" description="Helical" evidence="19">
    <location>
        <begin position="37"/>
        <end position="56"/>
    </location>
</feature>
<dbReference type="PANTHER" id="PTHR13773:SF8">
    <property type="entry name" value="PHOSPHATIDATE CYTIDYLYLTRANSFERASE, PHOTORECEPTOR-SPECIFIC"/>
    <property type="match status" value="1"/>
</dbReference>
<evidence type="ECO:0000256" key="19">
    <source>
        <dbReference type="SAM" id="Phobius"/>
    </source>
</evidence>
<evidence type="ECO:0000313" key="20">
    <source>
        <dbReference type="EMBL" id="VDN44989.1"/>
    </source>
</evidence>
<comment type="pathway">
    <text evidence="3">Phospholipid metabolism; CDP-diacylglycerol biosynthesis; CDP-diacylglycerol from sn-glycerol 3-phosphate: step 3/3.</text>
</comment>
<proteinExistence type="inferred from homology"/>
<feature type="transmembrane region" description="Helical" evidence="19">
    <location>
        <begin position="6"/>
        <end position="25"/>
    </location>
</feature>
<evidence type="ECO:0000256" key="8">
    <source>
        <dbReference type="ARBA" id="ARBA00022679"/>
    </source>
</evidence>